<comment type="similarity">
    <text evidence="3">Belongs to the MNN1/MNT family.</text>
</comment>
<reference evidence="10" key="1">
    <citation type="submission" date="2023-03" db="EMBL/GenBank/DDBJ databases">
        <title>Complete genome of Cladonia borealis.</title>
        <authorList>
            <person name="Park H."/>
        </authorList>
    </citation>
    <scope>NUCLEOTIDE SEQUENCE</scope>
    <source>
        <strain evidence="10">ANT050790</strain>
    </source>
</reference>
<name>A0AA39V8B4_9LECA</name>
<evidence type="ECO:0000256" key="5">
    <source>
        <dbReference type="ARBA" id="ARBA00022692"/>
    </source>
</evidence>
<evidence type="ECO:0000256" key="3">
    <source>
        <dbReference type="ARBA" id="ARBA00009105"/>
    </source>
</evidence>
<dbReference type="GO" id="GO:0000139">
    <property type="term" value="C:Golgi membrane"/>
    <property type="evidence" value="ECO:0007669"/>
    <property type="project" value="UniProtKB-SubCell"/>
</dbReference>
<evidence type="ECO:0000256" key="8">
    <source>
        <dbReference type="ARBA" id="ARBA00023034"/>
    </source>
</evidence>
<keyword evidence="9" id="KW-0472">Membrane</keyword>
<comment type="caution">
    <text evidence="10">The sequence shown here is derived from an EMBL/GenBank/DDBJ whole genome shotgun (WGS) entry which is preliminary data.</text>
</comment>
<evidence type="ECO:0000256" key="2">
    <source>
        <dbReference type="ARBA" id="ARBA00004922"/>
    </source>
</evidence>
<dbReference type="PANTHER" id="PTHR31646:SF1">
    <property type="entry name" value="ALPHA-1,2-MANNOSYLTRANSFERASE MNN2"/>
    <property type="match status" value="1"/>
</dbReference>
<organism evidence="10 11">
    <name type="scientific">Cladonia borealis</name>
    <dbReference type="NCBI Taxonomy" id="184061"/>
    <lineage>
        <taxon>Eukaryota</taxon>
        <taxon>Fungi</taxon>
        <taxon>Dikarya</taxon>
        <taxon>Ascomycota</taxon>
        <taxon>Pezizomycotina</taxon>
        <taxon>Lecanoromycetes</taxon>
        <taxon>OSLEUM clade</taxon>
        <taxon>Lecanoromycetidae</taxon>
        <taxon>Lecanorales</taxon>
        <taxon>Lecanorineae</taxon>
        <taxon>Cladoniaceae</taxon>
        <taxon>Cladonia</taxon>
    </lineage>
</organism>
<dbReference type="AlphaFoldDB" id="A0AA39V8B4"/>
<keyword evidence="8" id="KW-0333">Golgi apparatus</keyword>
<comment type="subcellular location">
    <subcellularLocation>
        <location evidence="1">Golgi apparatus membrane</location>
        <topology evidence="1">Single-pass type II membrane protein</topology>
    </subcellularLocation>
</comment>
<keyword evidence="4" id="KW-0808">Transferase</keyword>
<dbReference type="Proteomes" id="UP001166286">
    <property type="component" value="Unassembled WGS sequence"/>
</dbReference>
<dbReference type="InterPro" id="IPR022751">
    <property type="entry name" value="Alpha_mannosyltransferase"/>
</dbReference>
<keyword evidence="6" id="KW-0735">Signal-anchor</keyword>
<sequence>MFKSVPFKSRKLRIGLLAAIIALALLDFAWPRLVGAPEGKPEEPRFPALKPLTNESITPAPTAISPGYQPGLKEFWDSFSKAVAEAQPHCQIGLPPDFQGVPINSFSNLKPGFNYRPDLVQVSTEDVDDLRNAHSHFVAKIPELAPQLPFAKGTKGIVTTASDNFMPVLIVSLRALQRSGTKLPVEVFMESQAVYEKEVCEVILPTLNARCLVMSEILDAVPNRIQISKYQLKVLSILFSSFDEMLLFDADNLVMEKPEDLFSTEPFVSKGLVTWPDYWASTASPHYFTISSQATPSPSIRAASESGQLLMSKSLHTPTLLLTTYYNIYGPSHYYPLLSQGAPGQGDKETFLAAALALSKPFYTVVTPPKTFGFHSDAGKNFKGTAALQHSPLQDYQYHVLKNSSITDPDKNIPVAFVHAQTYKMDAAAIPDIFNSEINTRIFGSRERVVQLCGRDVEKQMWGDALYTGCQLEKGFRAWEGKKGICKKIGRVYKFLFN</sequence>
<gene>
    <name evidence="10" type="ORF">JMJ35_005423</name>
</gene>
<dbReference type="Pfam" id="PF11051">
    <property type="entry name" value="Mannosyl_trans3"/>
    <property type="match status" value="2"/>
</dbReference>
<keyword evidence="11" id="KW-1185">Reference proteome</keyword>
<evidence type="ECO:0000256" key="9">
    <source>
        <dbReference type="ARBA" id="ARBA00023136"/>
    </source>
</evidence>
<keyword evidence="7" id="KW-1133">Transmembrane helix</keyword>
<evidence type="ECO:0000256" key="7">
    <source>
        <dbReference type="ARBA" id="ARBA00022989"/>
    </source>
</evidence>
<dbReference type="GO" id="GO:0000026">
    <property type="term" value="F:alpha-1,2-mannosyltransferase activity"/>
    <property type="evidence" value="ECO:0007669"/>
    <property type="project" value="TreeGrafter"/>
</dbReference>
<evidence type="ECO:0000256" key="4">
    <source>
        <dbReference type="ARBA" id="ARBA00022679"/>
    </source>
</evidence>
<dbReference type="GO" id="GO:0046354">
    <property type="term" value="P:mannan biosynthetic process"/>
    <property type="evidence" value="ECO:0007669"/>
    <property type="project" value="TreeGrafter"/>
</dbReference>
<dbReference type="SUPFAM" id="SSF53448">
    <property type="entry name" value="Nucleotide-diphospho-sugar transferases"/>
    <property type="match status" value="1"/>
</dbReference>
<evidence type="ECO:0008006" key="12">
    <source>
        <dbReference type="Google" id="ProtNLM"/>
    </source>
</evidence>
<dbReference type="Gene3D" id="3.90.550.10">
    <property type="entry name" value="Spore Coat Polysaccharide Biosynthesis Protein SpsA, Chain A"/>
    <property type="match status" value="1"/>
</dbReference>
<comment type="pathway">
    <text evidence="2">Protein modification; protein glycosylation.</text>
</comment>
<dbReference type="PANTHER" id="PTHR31646">
    <property type="entry name" value="ALPHA-1,2-MANNOSYLTRANSFERASE MNN2"/>
    <property type="match status" value="1"/>
</dbReference>
<evidence type="ECO:0000313" key="11">
    <source>
        <dbReference type="Proteomes" id="UP001166286"/>
    </source>
</evidence>
<accession>A0AA39V8B4</accession>
<proteinExistence type="inferred from homology"/>
<keyword evidence="5" id="KW-0812">Transmembrane</keyword>
<protein>
    <recommendedName>
        <fullName evidence="12">Alpha-1,2-mannosyltransferase</fullName>
    </recommendedName>
</protein>
<evidence type="ECO:0000256" key="1">
    <source>
        <dbReference type="ARBA" id="ARBA00004323"/>
    </source>
</evidence>
<evidence type="ECO:0000313" key="10">
    <source>
        <dbReference type="EMBL" id="KAK0512295.1"/>
    </source>
</evidence>
<dbReference type="InterPro" id="IPR029044">
    <property type="entry name" value="Nucleotide-diphossugar_trans"/>
</dbReference>
<dbReference type="EMBL" id="JAFEKC020000011">
    <property type="protein sequence ID" value="KAK0512295.1"/>
    <property type="molecule type" value="Genomic_DNA"/>
</dbReference>
<evidence type="ECO:0000256" key="6">
    <source>
        <dbReference type="ARBA" id="ARBA00022968"/>
    </source>
</evidence>